<name>A0A2M7W0U0_9BACT</name>
<evidence type="ECO:0000256" key="6">
    <source>
        <dbReference type="ARBA" id="ARBA00022679"/>
    </source>
</evidence>
<dbReference type="InterPro" id="IPR004358">
    <property type="entry name" value="Sig_transdc_His_kin-like_C"/>
</dbReference>
<dbReference type="InterPro" id="IPR000014">
    <property type="entry name" value="PAS"/>
</dbReference>
<accession>A0A2M7W0U0</accession>
<feature type="transmembrane region" description="Helical" evidence="12">
    <location>
        <begin position="12"/>
        <end position="33"/>
    </location>
</feature>
<feature type="domain" description="PAC" evidence="15">
    <location>
        <begin position="291"/>
        <end position="344"/>
    </location>
</feature>
<evidence type="ECO:0000313" key="17">
    <source>
        <dbReference type="Proteomes" id="UP000228952"/>
    </source>
</evidence>
<dbReference type="SUPFAM" id="SSF47384">
    <property type="entry name" value="Homodimeric domain of signal transducing histidine kinase"/>
    <property type="match status" value="1"/>
</dbReference>
<dbReference type="Proteomes" id="UP000228952">
    <property type="component" value="Unassembled WGS sequence"/>
</dbReference>
<keyword evidence="4" id="KW-1003">Cell membrane</keyword>
<reference evidence="17" key="1">
    <citation type="submission" date="2017-09" db="EMBL/GenBank/DDBJ databases">
        <title>Depth-based differentiation of microbial function through sediment-hosted aquifers and enrichment of novel symbionts in the deep terrestrial subsurface.</title>
        <authorList>
            <person name="Probst A.J."/>
            <person name="Ladd B."/>
            <person name="Jarett J.K."/>
            <person name="Geller-Mcgrath D.E."/>
            <person name="Sieber C.M.K."/>
            <person name="Emerson J.B."/>
            <person name="Anantharaman K."/>
            <person name="Thomas B.C."/>
            <person name="Malmstrom R."/>
            <person name="Stieglmeier M."/>
            <person name="Klingl A."/>
            <person name="Woyke T."/>
            <person name="Ryan C.M."/>
            <person name="Banfield J.F."/>
        </authorList>
    </citation>
    <scope>NUCLEOTIDE SEQUENCE [LARGE SCALE GENOMIC DNA]</scope>
</reference>
<dbReference type="PROSITE" id="PS50113">
    <property type="entry name" value="PAC"/>
    <property type="match status" value="1"/>
</dbReference>
<feature type="transmembrane region" description="Helical" evidence="12">
    <location>
        <begin position="45"/>
        <end position="69"/>
    </location>
</feature>
<evidence type="ECO:0000256" key="3">
    <source>
        <dbReference type="ARBA" id="ARBA00012438"/>
    </source>
</evidence>
<dbReference type="EMBL" id="PFQB01000116">
    <property type="protein sequence ID" value="PJA12366.1"/>
    <property type="molecule type" value="Genomic_DNA"/>
</dbReference>
<evidence type="ECO:0000259" key="14">
    <source>
        <dbReference type="PROSITE" id="PS50112"/>
    </source>
</evidence>
<evidence type="ECO:0000256" key="10">
    <source>
        <dbReference type="ARBA" id="ARBA00023012"/>
    </source>
</evidence>
<dbReference type="InterPro" id="IPR003661">
    <property type="entry name" value="HisK_dim/P_dom"/>
</dbReference>
<dbReference type="CDD" id="cd00130">
    <property type="entry name" value="PAS"/>
    <property type="match status" value="2"/>
</dbReference>
<feature type="transmembrane region" description="Helical" evidence="12">
    <location>
        <begin position="129"/>
        <end position="148"/>
    </location>
</feature>
<comment type="catalytic activity">
    <reaction evidence="1">
        <text>ATP + protein L-histidine = ADP + protein N-phospho-L-histidine.</text>
        <dbReference type="EC" id="2.7.13.3"/>
    </reaction>
</comment>
<comment type="subcellular location">
    <subcellularLocation>
        <location evidence="2">Cell membrane</location>
    </subcellularLocation>
</comment>
<dbReference type="PRINTS" id="PR00344">
    <property type="entry name" value="BCTRLSENSOR"/>
</dbReference>
<dbReference type="InterPro" id="IPR005467">
    <property type="entry name" value="His_kinase_dom"/>
</dbReference>
<keyword evidence="6" id="KW-0808">Transferase</keyword>
<evidence type="ECO:0000256" key="11">
    <source>
        <dbReference type="ARBA" id="ARBA00023136"/>
    </source>
</evidence>
<dbReference type="GO" id="GO:0005886">
    <property type="term" value="C:plasma membrane"/>
    <property type="evidence" value="ECO:0007669"/>
    <property type="project" value="UniProtKB-SubCell"/>
</dbReference>
<keyword evidence="11 12" id="KW-0472">Membrane</keyword>
<dbReference type="PANTHER" id="PTHR43547:SF2">
    <property type="entry name" value="HYBRID SIGNAL TRANSDUCTION HISTIDINE KINASE C"/>
    <property type="match status" value="1"/>
</dbReference>
<evidence type="ECO:0000256" key="9">
    <source>
        <dbReference type="ARBA" id="ARBA00022840"/>
    </source>
</evidence>
<keyword evidence="7" id="KW-0547">Nucleotide-binding</keyword>
<evidence type="ECO:0000256" key="12">
    <source>
        <dbReference type="SAM" id="Phobius"/>
    </source>
</evidence>
<evidence type="ECO:0000256" key="5">
    <source>
        <dbReference type="ARBA" id="ARBA00022553"/>
    </source>
</evidence>
<dbReference type="InterPro" id="IPR036890">
    <property type="entry name" value="HATPase_C_sf"/>
</dbReference>
<dbReference type="Pfam" id="PF00512">
    <property type="entry name" value="HisKA"/>
    <property type="match status" value="1"/>
</dbReference>
<evidence type="ECO:0000256" key="7">
    <source>
        <dbReference type="ARBA" id="ARBA00022741"/>
    </source>
</evidence>
<dbReference type="SMART" id="SM00091">
    <property type="entry name" value="PAS"/>
    <property type="match status" value="2"/>
</dbReference>
<evidence type="ECO:0000256" key="1">
    <source>
        <dbReference type="ARBA" id="ARBA00000085"/>
    </source>
</evidence>
<dbReference type="InterPro" id="IPR000700">
    <property type="entry name" value="PAS-assoc_C"/>
</dbReference>
<dbReference type="SUPFAM" id="SSF55874">
    <property type="entry name" value="ATPase domain of HSP90 chaperone/DNA topoisomerase II/histidine kinase"/>
    <property type="match status" value="1"/>
</dbReference>
<dbReference type="GO" id="GO:0005524">
    <property type="term" value="F:ATP binding"/>
    <property type="evidence" value="ECO:0007669"/>
    <property type="project" value="UniProtKB-KW"/>
</dbReference>
<dbReference type="FunFam" id="3.30.565.10:FF:000023">
    <property type="entry name" value="PAS domain-containing sensor histidine kinase"/>
    <property type="match status" value="1"/>
</dbReference>
<evidence type="ECO:0000256" key="8">
    <source>
        <dbReference type="ARBA" id="ARBA00022777"/>
    </source>
</evidence>
<evidence type="ECO:0000313" key="16">
    <source>
        <dbReference type="EMBL" id="PJA12366.1"/>
    </source>
</evidence>
<evidence type="ECO:0000259" key="15">
    <source>
        <dbReference type="PROSITE" id="PS50113"/>
    </source>
</evidence>
<dbReference type="NCBIfam" id="TIGR00229">
    <property type="entry name" value="sensory_box"/>
    <property type="match status" value="2"/>
</dbReference>
<dbReference type="Pfam" id="PF13426">
    <property type="entry name" value="PAS_9"/>
    <property type="match status" value="2"/>
</dbReference>
<dbReference type="InterPro" id="IPR036097">
    <property type="entry name" value="HisK_dim/P_sf"/>
</dbReference>
<gene>
    <name evidence="16" type="ORF">COX64_04610</name>
</gene>
<keyword evidence="12" id="KW-1133">Transmembrane helix</keyword>
<feature type="transmembrane region" description="Helical" evidence="12">
    <location>
        <begin position="81"/>
        <end position="102"/>
    </location>
</feature>
<feature type="domain" description="PAS" evidence="14">
    <location>
        <begin position="359"/>
        <end position="411"/>
    </location>
</feature>
<keyword evidence="5" id="KW-0597">Phosphoprotein</keyword>
<evidence type="ECO:0000259" key="13">
    <source>
        <dbReference type="PROSITE" id="PS50109"/>
    </source>
</evidence>
<organism evidence="16 17">
    <name type="scientific">Candidatus Dojkabacteria bacterium CG_4_10_14_0_2_um_filter_Dojkabacteria_WS6_41_15</name>
    <dbReference type="NCBI Taxonomy" id="2014249"/>
    <lineage>
        <taxon>Bacteria</taxon>
        <taxon>Candidatus Dojkabacteria</taxon>
    </lineage>
</organism>
<dbReference type="PROSITE" id="PS50109">
    <property type="entry name" value="HIS_KIN"/>
    <property type="match status" value="1"/>
</dbReference>
<evidence type="ECO:0000256" key="2">
    <source>
        <dbReference type="ARBA" id="ARBA00004236"/>
    </source>
</evidence>
<dbReference type="Gene3D" id="3.30.450.20">
    <property type="entry name" value="PAS domain"/>
    <property type="match status" value="2"/>
</dbReference>
<dbReference type="Gene3D" id="1.10.287.130">
    <property type="match status" value="1"/>
</dbReference>
<feature type="domain" description="Histidine kinase" evidence="13">
    <location>
        <begin position="495"/>
        <end position="714"/>
    </location>
</feature>
<dbReference type="Pfam" id="PF02518">
    <property type="entry name" value="HATPase_c"/>
    <property type="match status" value="1"/>
</dbReference>
<comment type="caution">
    <text evidence="16">The sequence shown here is derived from an EMBL/GenBank/DDBJ whole genome shotgun (WGS) entry which is preliminary data.</text>
</comment>
<dbReference type="SUPFAM" id="SSF55785">
    <property type="entry name" value="PYP-like sensor domain (PAS domain)"/>
    <property type="match status" value="2"/>
</dbReference>
<dbReference type="SMART" id="SM00388">
    <property type="entry name" value="HisKA"/>
    <property type="match status" value="1"/>
</dbReference>
<keyword evidence="9" id="KW-0067">ATP-binding</keyword>
<dbReference type="AlphaFoldDB" id="A0A2M7W0U0"/>
<feature type="transmembrane region" description="Helical" evidence="12">
    <location>
        <begin position="189"/>
        <end position="208"/>
    </location>
</feature>
<dbReference type="Gene3D" id="3.30.565.10">
    <property type="entry name" value="Histidine kinase-like ATPase, C-terminal domain"/>
    <property type="match status" value="1"/>
</dbReference>
<proteinExistence type="predicted"/>
<feature type="domain" description="PAS" evidence="14">
    <location>
        <begin position="217"/>
        <end position="287"/>
    </location>
</feature>
<sequence length="729" mass="80790">MGLYVFYKNPQSKINLSFFLLTLSTTLLDFVGYNVGMARTYEIAYFWSIFYFTYHWGTLGQYLFVLAFTEQWSKVKSKINVVLVYFPAIIITILYVVSLAFYPNITATSNGWSLAQGKGLVPVLSDTLMSVWMFSLLVAMWVIVIKFYRTTFDPIKKIQVKYLLAGTILSLVIDSIQTVTWVFPEAVVPQTIVSGMTVFTAFVAVAIIKYDFLAINASTAADSIITTMTDAVFLLSSDFRIRLVNCAALRMVGQVREKMLGITIDSLVKLGPKKQLSRLLHKQLKQNDEVTDIEGVLLHDQLEEPIPVSLSASYITSSRGGVRGVVCIVRDISERKLQENRLKSSYDSLKRADKQIRSEIAKLQAILESVGEGLIVTDQFQKIAMINRGVSEILGWDEEKVLGESLYENFMLQTEKGEKYPTEERLTSSIQQGKALRLSLSDSVFIANKSGKLIPVTITTTPIKLEGKLIGTVTTFENITKDAAIDKAKSEFVSLAAHQLITPLTAILWNLESVRPETLPNEASKVEDPVSMAYNQATSMAALVNQFLNVSRIELGKLSISPEPIDMTAIVSSIVAEQQVIASQKKITIKMEFDKGLPKIQLDKVLIRVVVQNLVSNALKYSNNNGKVVISVTKTKQSVLLSVKDSGIGIPLAQQPQLFTKLFRAENVLTNGSEGNGLGLYLVKSIVSLMKGEISFSSIENEGTTFTVTIPLKGMKKQLGTRSLVEVHA</sequence>
<feature type="transmembrane region" description="Helical" evidence="12">
    <location>
        <begin position="160"/>
        <end position="183"/>
    </location>
</feature>
<dbReference type="PROSITE" id="PS50112">
    <property type="entry name" value="PAS"/>
    <property type="match status" value="2"/>
</dbReference>
<dbReference type="GO" id="GO:0000155">
    <property type="term" value="F:phosphorelay sensor kinase activity"/>
    <property type="evidence" value="ECO:0007669"/>
    <property type="project" value="InterPro"/>
</dbReference>
<dbReference type="EC" id="2.7.13.3" evidence="3"/>
<keyword evidence="12" id="KW-0812">Transmembrane</keyword>
<dbReference type="InterPro" id="IPR003594">
    <property type="entry name" value="HATPase_dom"/>
</dbReference>
<evidence type="ECO:0000256" key="4">
    <source>
        <dbReference type="ARBA" id="ARBA00022475"/>
    </source>
</evidence>
<keyword evidence="8" id="KW-0418">Kinase</keyword>
<protein>
    <recommendedName>
        <fullName evidence="3">histidine kinase</fullName>
        <ecNumber evidence="3">2.7.13.3</ecNumber>
    </recommendedName>
</protein>
<keyword evidence="10" id="KW-0902">Two-component regulatory system</keyword>
<dbReference type="GO" id="GO:0006355">
    <property type="term" value="P:regulation of DNA-templated transcription"/>
    <property type="evidence" value="ECO:0007669"/>
    <property type="project" value="InterPro"/>
</dbReference>
<dbReference type="CDD" id="cd00082">
    <property type="entry name" value="HisKA"/>
    <property type="match status" value="1"/>
</dbReference>
<dbReference type="PANTHER" id="PTHR43547">
    <property type="entry name" value="TWO-COMPONENT HISTIDINE KINASE"/>
    <property type="match status" value="1"/>
</dbReference>
<dbReference type="InterPro" id="IPR035965">
    <property type="entry name" value="PAS-like_dom_sf"/>
</dbReference>
<dbReference type="SMART" id="SM00387">
    <property type="entry name" value="HATPase_c"/>
    <property type="match status" value="1"/>
</dbReference>
<dbReference type="CDD" id="cd00075">
    <property type="entry name" value="HATPase"/>
    <property type="match status" value="1"/>
</dbReference>